<proteinExistence type="predicted"/>
<comment type="caution">
    <text evidence="1">The sequence shown here is derived from an EMBL/GenBank/DDBJ whole genome shotgun (WGS) entry which is preliminary data.</text>
</comment>
<dbReference type="SUPFAM" id="SSF52540">
    <property type="entry name" value="P-loop containing nucleoside triphosphate hydrolases"/>
    <property type="match status" value="1"/>
</dbReference>
<dbReference type="Gene3D" id="3.40.50.300">
    <property type="entry name" value="P-loop containing nucleotide triphosphate hydrolases"/>
    <property type="match status" value="1"/>
</dbReference>
<dbReference type="NCBIfam" id="NF033429">
    <property type="entry name" value="ImuA_translesion"/>
    <property type="match status" value="1"/>
</dbReference>
<keyword evidence="2" id="KW-1185">Reference proteome</keyword>
<organism evidence="1 2">
    <name type="scientific">Salinisphaera shabanensis E1L3A</name>
    <dbReference type="NCBI Taxonomy" id="1033802"/>
    <lineage>
        <taxon>Bacteria</taxon>
        <taxon>Pseudomonadati</taxon>
        <taxon>Pseudomonadota</taxon>
        <taxon>Gammaproteobacteria</taxon>
        <taxon>Salinisphaerales</taxon>
        <taxon>Salinisphaeraceae</taxon>
        <taxon>Salinisphaera</taxon>
    </lineage>
</organism>
<accession>U2FPK7</accession>
<gene>
    <name evidence="1" type="ORF">SSPSH_002999</name>
</gene>
<name>U2FPK7_9GAMM</name>
<dbReference type="RefSeq" id="WP_006912742.1">
    <property type="nucleotide sequence ID" value="NZ_AFNV02000023.1"/>
</dbReference>
<dbReference type="AlphaFoldDB" id="U2FPK7"/>
<dbReference type="OrthoDB" id="9811176at2"/>
<dbReference type="STRING" id="1033802.SSPSH_002999"/>
<reference evidence="1 2" key="1">
    <citation type="journal article" date="2011" name="J. Bacteriol.">
        <title>Genome sequence of Salinisphaera shabanensis, a gammaproteobacterium from the harsh, variable environment of the brine-seawater interface of the Shaban Deep in the Red Sea.</title>
        <authorList>
            <person name="Antunes A."/>
            <person name="Alam I."/>
            <person name="Bajic V.B."/>
            <person name="Stingl U."/>
        </authorList>
    </citation>
    <scope>NUCLEOTIDE SEQUENCE [LARGE SCALE GENOMIC DNA]</scope>
    <source>
        <strain evidence="1 2">E1L3A</strain>
    </source>
</reference>
<dbReference type="EMBL" id="AFNV02000023">
    <property type="protein sequence ID" value="ERJ18084.1"/>
    <property type="molecule type" value="Genomic_DNA"/>
</dbReference>
<protein>
    <submittedName>
        <fullName evidence="1">RecA domain containing protein</fullName>
    </submittedName>
</protein>
<reference evidence="1 2" key="2">
    <citation type="journal article" date="2013" name="PLoS ONE">
        <title>INDIGO - INtegrated Data Warehouse of MIcrobial GenOmes with Examples from the Red Sea Extremophiles.</title>
        <authorList>
            <person name="Alam I."/>
            <person name="Antunes A."/>
            <person name="Kamau A.A."/>
            <person name="Ba Alawi W."/>
            <person name="Kalkatawi M."/>
            <person name="Stingl U."/>
            <person name="Bajic V.B."/>
        </authorList>
    </citation>
    <scope>NUCLEOTIDE SEQUENCE [LARGE SCALE GENOMIC DNA]</scope>
    <source>
        <strain evidence="1 2">E1L3A</strain>
    </source>
</reference>
<dbReference type="Proteomes" id="UP000006242">
    <property type="component" value="Unassembled WGS sequence"/>
</dbReference>
<dbReference type="eggNOG" id="COG4544">
    <property type="taxonomic scope" value="Bacteria"/>
</dbReference>
<evidence type="ECO:0000313" key="2">
    <source>
        <dbReference type="Proteomes" id="UP000006242"/>
    </source>
</evidence>
<sequence length="264" mass="28761">MNKQHPTTVDSRGHRLAEHEAYWQRFGVHRATRQAQLPAMATGWLGLDRQLPGGGYPIGAVTELLCKSAGLGELSLLLHALAQRMAEQPRRQLAFIAPPATLHAPALAQAGIDCARVPIVTCRDESEKVWCVEQMARANAFAGFVVWGDRLDTTALRRLQLAAEKAVCPIFVYRDIRAAAERSPAALRLAITAQNTGQRLEILKCRGPAGARINGLQPGAECVWQFDAIEPDLDALRATACNDIPEPDRVSHVARSSFPPLGAR</sequence>
<dbReference type="InterPro" id="IPR027417">
    <property type="entry name" value="P-loop_NTPase"/>
</dbReference>
<dbReference type="InterPro" id="IPR047610">
    <property type="entry name" value="ImuA_translesion"/>
</dbReference>
<evidence type="ECO:0000313" key="1">
    <source>
        <dbReference type="EMBL" id="ERJ18084.1"/>
    </source>
</evidence>